<feature type="binding site" evidence="3">
    <location>
        <position position="70"/>
    </location>
    <ligand>
        <name>Cu cation</name>
        <dbReference type="ChEBI" id="CHEBI:23378"/>
    </ligand>
</feature>
<feature type="binding site" evidence="3">
    <location>
        <position position="159"/>
    </location>
    <ligand>
        <name>Cu cation</name>
        <dbReference type="ChEBI" id="CHEBI:23378"/>
    </ligand>
</feature>
<evidence type="ECO:0000256" key="4">
    <source>
        <dbReference type="PIRSR" id="PIRSR603782-2"/>
    </source>
</evidence>
<keyword evidence="7" id="KW-1185">Reference proteome</keyword>
<gene>
    <name evidence="6" type="ORF">SAMN05216225_102825</name>
</gene>
<name>A0A1M5J6W0_9BACI</name>
<feature type="disulfide bond" description="Redox-active" evidence="4">
    <location>
        <begin position="66"/>
        <end position="70"/>
    </location>
</feature>
<keyword evidence="3" id="KW-0479">Metal-binding</keyword>
<feature type="domain" description="Thioredoxin" evidence="5">
    <location>
        <begin position="28"/>
        <end position="196"/>
    </location>
</feature>
<feature type="binding site" evidence="3">
    <location>
        <position position="66"/>
    </location>
    <ligand>
        <name>Cu cation</name>
        <dbReference type="ChEBI" id="CHEBI:23378"/>
    </ligand>
</feature>
<dbReference type="PANTHER" id="PTHR12151:SF25">
    <property type="entry name" value="LINALOOL DEHYDRATASE_ISOMERASE DOMAIN-CONTAINING PROTEIN"/>
    <property type="match status" value="1"/>
</dbReference>
<sequence length="196" mass="22423">MKLKYFLYPLVLILLLLSACNEYSSIETNLSEEILPFEFTTQDNETLSNEDLEGKWWIADMVFTNCTTICLPMTTNMSTLQDLLEEEGLNDEVDLVSFSVDPDYDTPEVLKEYALGYDANLENWTFLTGYDFETIKKISVKSFKSLLGEDPTDDTQFIHGTGFFLVDPEGKVIKKYNGTLSTEMELIVNDLEKLLK</sequence>
<dbReference type="EMBL" id="FQVW01000028">
    <property type="protein sequence ID" value="SHG36029.1"/>
    <property type="molecule type" value="Genomic_DNA"/>
</dbReference>
<dbReference type="InterPro" id="IPR013766">
    <property type="entry name" value="Thioredoxin_domain"/>
</dbReference>
<comment type="similarity">
    <text evidence="1">Belongs to the SCO1/2 family.</text>
</comment>
<dbReference type="GO" id="GO:0046872">
    <property type="term" value="F:metal ion binding"/>
    <property type="evidence" value="ECO:0007669"/>
    <property type="project" value="UniProtKB-KW"/>
</dbReference>
<keyword evidence="2 3" id="KW-0186">Copper</keyword>
<reference evidence="6 7" key="1">
    <citation type="submission" date="2016-11" db="EMBL/GenBank/DDBJ databases">
        <authorList>
            <person name="Jaros S."/>
            <person name="Januszkiewicz K."/>
            <person name="Wedrychowicz H."/>
        </authorList>
    </citation>
    <scope>NUCLEOTIDE SEQUENCE [LARGE SCALE GENOMIC DNA]</scope>
    <source>
        <strain evidence="6 7">IBRC-M 10683</strain>
    </source>
</reference>
<keyword evidence="4" id="KW-1015">Disulfide bond</keyword>
<dbReference type="Gene3D" id="3.40.30.10">
    <property type="entry name" value="Glutaredoxin"/>
    <property type="match status" value="1"/>
</dbReference>
<dbReference type="PROSITE" id="PS51352">
    <property type="entry name" value="THIOREDOXIN_2"/>
    <property type="match status" value="1"/>
</dbReference>
<dbReference type="InterPro" id="IPR003782">
    <property type="entry name" value="SCO1/SenC"/>
</dbReference>
<dbReference type="CDD" id="cd02968">
    <property type="entry name" value="SCO"/>
    <property type="match status" value="1"/>
</dbReference>
<organism evidence="6 7">
    <name type="scientific">Ornithinibacillus halophilus</name>
    <dbReference type="NCBI Taxonomy" id="930117"/>
    <lineage>
        <taxon>Bacteria</taxon>
        <taxon>Bacillati</taxon>
        <taxon>Bacillota</taxon>
        <taxon>Bacilli</taxon>
        <taxon>Bacillales</taxon>
        <taxon>Bacillaceae</taxon>
        <taxon>Ornithinibacillus</taxon>
    </lineage>
</organism>
<evidence type="ECO:0000256" key="3">
    <source>
        <dbReference type="PIRSR" id="PIRSR603782-1"/>
    </source>
</evidence>
<dbReference type="PANTHER" id="PTHR12151">
    <property type="entry name" value="ELECTRON TRANSPORT PROTIN SCO1/SENC FAMILY MEMBER"/>
    <property type="match status" value="1"/>
</dbReference>
<evidence type="ECO:0000313" key="6">
    <source>
        <dbReference type="EMBL" id="SHG36029.1"/>
    </source>
</evidence>
<dbReference type="Proteomes" id="UP000183988">
    <property type="component" value="Unassembled WGS sequence"/>
</dbReference>
<evidence type="ECO:0000259" key="5">
    <source>
        <dbReference type="PROSITE" id="PS51352"/>
    </source>
</evidence>
<protein>
    <submittedName>
        <fullName evidence="6">Protein SCO1/2</fullName>
    </submittedName>
</protein>
<dbReference type="InterPro" id="IPR036249">
    <property type="entry name" value="Thioredoxin-like_sf"/>
</dbReference>
<dbReference type="AlphaFoldDB" id="A0A1M5J6W0"/>
<dbReference type="Pfam" id="PF02630">
    <property type="entry name" value="SCO1-SenC"/>
    <property type="match status" value="1"/>
</dbReference>
<accession>A0A1M5J6W0</accession>
<proteinExistence type="inferred from homology"/>
<dbReference type="OrthoDB" id="9811998at2"/>
<evidence type="ECO:0000256" key="2">
    <source>
        <dbReference type="ARBA" id="ARBA00023008"/>
    </source>
</evidence>
<dbReference type="SUPFAM" id="SSF52833">
    <property type="entry name" value="Thioredoxin-like"/>
    <property type="match status" value="1"/>
</dbReference>
<dbReference type="STRING" id="930117.SAMN05216225_102825"/>
<dbReference type="PROSITE" id="PS51257">
    <property type="entry name" value="PROKAR_LIPOPROTEIN"/>
    <property type="match status" value="1"/>
</dbReference>
<evidence type="ECO:0000256" key="1">
    <source>
        <dbReference type="ARBA" id="ARBA00010996"/>
    </source>
</evidence>
<evidence type="ECO:0000313" key="7">
    <source>
        <dbReference type="Proteomes" id="UP000183988"/>
    </source>
</evidence>